<gene>
    <name evidence="1" type="ORF">LCGC14_2641900</name>
</gene>
<evidence type="ECO:0000313" key="1">
    <source>
        <dbReference type="EMBL" id="KKK98522.1"/>
    </source>
</evidence>
<name>A0A0F8ZX76_9ZZZZ</name>
<sequence>RETIENNAAFKAVFPKVMPHKKKWGEEEWKVRGNTIKDANFTAMGMDGPSVGTRANIVVLDDISNAVNTGTPLQQKKVHDTLTEVILPIAKFVPNSRMLMVATRWHWADGVAWAMKRNWQVLKIQAIQQVDGKDVSYWPERVPLEELYKEREADPKSFARQYQNEVVPEEGLVFERAWFEDRFSILPQPSDKLLELNSWDTASSLGRNRSYTAGWAILVTRDFHCYFHQLMRAQVPYTYMKMGIRRLALDTRADKVIIEKKSSGHAVIDEFALDPEMRQRIVEWQPFGQKGSPSRQEANEAIAALGEQGRIHLPSDMFLRRIGADWMPDVERELFSYPEGESDDIVDAMCQALFYVRGLQIRFEKQLISSQYRQPQRKVYSQLTYQPVPCS</sequence>
<reference evidence="1" key="1">
    <citation type="journal article" date="2015" name="Nature">
        <title>Complex archaea that bridge the gap between prokaryotes and eukaryotes.</title>
        <authorList>
            <person name="Spang A."/>
            <person name="Saw J.H."/>
            <person name="Jorgensen S.L."/>
            <person name="Zaremba-Niedzwiedzka K."/>
            <person name="Martijn J."/>
            <person name="Lind A.E."/>
            <person name="van Eijk R."/>
            <person name="Schleper C."/>
            <person name="Guy L."/>
            <person name="Ettema T.J."/>
        </authorList>
    </citation>
    <scope>NUCLEOTIDE SEQUENCE</scope>
</reference>
<dbReference type="Gene3D" id="3.30.420.240">
    <property type="match status" value="1"/>
</dbReference>
<feature type="non-terminal residue" evidence="1">
    <location>
        <position position="1"/>
    </location>
</feature>
<accession>A0A0F8ZX76</accession>
<proteinExistence type="predicted"/>
<dbReference type="AlphaFoldDB" id="A0A0F8ZX76"/>
<protein>
    <recommendedName>
        <fullName evidence="2">Terminase large subunit gp17-like C-terminal domain-containing protein</fullName>
    </recommendedName>
</protein>
<organism evidence="1">
    <name type="scientific">marine sediment metagenome</name>
    <dbReference type="NCBI Taxonomy" id="412755"/>
    <lineage>
        <taxon>unclassified sequences</taxon>
        <taxon>metagenomes</taxon>
        <taxon>ecological metagenomes</taxon>
    </lineage>
</organism>
<dbReference type="EMBL" id="LAZR01045581">
    <property type="protein sequence ID" value="KKK98522.1"/>
    <property type="molecule type" value="Genomic_DNA"/>
</dbReference>
<evidence type="ECO:0008006" key="2">
    <source>
        <dbReference type="Google" id="ProtNLM"/>
    </source>
</evidence>
<comment type="caution">
    <text evidence="1">The sequence shown here is derived from an EMBL/GenBank/DDBJ whole genome shotgun (WGS) entry which is preliminary data.</text>
</comment>